<feature type="signal peptide" evidence="9">
    <location>
        <begin position="1"/>
        <end position="19"/>
    </location>
</feature>
<keyword evidence="12" id="KW-1185">Reference proteome</keyword>
<evidence type="ECO:0000256" key="6">
    <source>
        <dbReference type="ARBA" id="ARBA00036818"/>
    </source>
</evidence>
<dbReference type="Gene3D" id="2.160.20.10">
    <property type="entry name" value="Single-stranded right-handed beta-helix, Pectin lyase-like"/>
    <property type="match status" value="1"/>
</dbReference>
<keyword evidence="8" id="KW-0119">Carbohydrate metabolism</keyword>
<reference evidence="11 12" key="1">
    <citation type="submission" date="2016-11" db="EMBL/GenBank/DDBJ databases">
        <title>Draft Genome Assembly of Colletotrichum chlorophyti a pathogen of herbaceous plants.</title>
        <authorList>
            <person name="Gan P."/>
            <person name="Narusaka M."/>
            <person name="Tsushima A."/>
            <person name="Narusaka Y."/>
            <person name="Takano Y."/>
            <person name="Shirasu K."/>
        </authorList>
    </citation>
    <scope>NUCLEOTIDE SEQUENCE [LARGE SCALE GENOMIC DNA]</scope>
    <source>
        <strain evidence="11 12">NTL11</strain>
    </source>
</reference>
<keyword evidence="3 8" id="KW-0964">Secreted</keyword>
<evidence type="ECO:0000256" key="3">
    <source>
        <dbReference type="ARBA" id="ARBA00022525"/>
    </source>
</evidence>
<dbReference type="Proteomes" id="UP000186583">
    <property type="component" value="Unassembled WGS sequence"/>
</dbReference>
<dbReference type="PANTHER" id="PTHR31683">
    <property type="entry name" value="PECTATE LYASE 18-RELATED"/>
    <property type="match status" value="1"/>
</dbReference>
<dbReference type="STRING" id="708187.A0A1Q8S2T7"/>
<feature type="domain" description="Pectate lyase" evidence="10">
    <location>
        <begin position="95"/>
        <end position="306"/>
    </location>
</feature>
<evidence type="ECO:0000256" key="7">
    <source>
        <dbReference type="ARBA" id="ARBA00039082"/>
    </source>
</evidence>
<sequence length="377" mass="39553">MLAKSLLFAAVALAQQAIAAGTVHGTPEGFASGTTGGGSAAPVTPTTNEELVKYLGDSQPRVILLTKTFDFTNSEGKATEPGCAPWGNGAKCQLAINKNSWCDNYQKGAKVASVTYNKAGINPIPVKSNKSIVGQGTKGVIIGKGLGIRGAKNVIVQNIKIQDINSKFVWGGDAITLDNTDNIWIDHVTTSRIGRQHLVLGTSACGKVTVSNCEFDGKSDFSAHCDGFHYWNALFLGSNDQVTFKNNYMHHFSGRAPKVEGNTVFHAVNNYWSDGDPTGHAFEVNKGGYVLAEGNVFSGVKNPIEKNGTAGVMAITSSDASKCKAKLGRNCQPNSFTNSGTLTGADASVLSKFPKGDVPDALAPSSVKSTTAGYGKI</sequence>
<dbReference type="InterPro" id="IPR002022">
    <property type="entry name" value="Pec_lyase"/>
</dbReference>
<gene>
    <name evidence="11" type="ORF">CCHL11_04988</name>
</gene>
<evidence type="ECO:0000313" key="11">
    <source>
        <dbReference type="EMBL" id="OLN95691.1"/>
    </source>
</evidence>
<dbReference type="EMBL" id="MPGH01000034">
    <property type="protein sequence ID" value="OLN95691.1"/>
    <property type="molecule type" value="Genomic_DNA"/>
</dbReference>
<proteinExistence type="inferred from homology"/>
<evidence type="ECO:0000259" key="10">
    <source>
        <dbReference type="SMART" id="SM00656"/>
    </source>
</evidence>
<dbReference type="AlphaFoldDB" id="A0A1Q8S2T7"/>
<evidence type="ECO:0000256" key="4">
    <source>
        <dbReference type="ARBA" id="ARBA00022729"/>
    </source>
</evidence>
<dbReference type="GO" id="GO:0000272">
    <property type="term" value="P:polysaccharide catabolic process"/>
    <property type="evidence" value="ECO:0007669"/>
    <property type="project" value="UniProtKB-KW"/>
</dbReference>
<keyword evidence="4 9" id="KW-0732">Signal</keyword>
<comment type="catalytic activity">
    <reaction evidence="6">
        <text>Eliminative cleavage of (1-&gt;4)-alpha-D-galacturonan methyl ester to give oligosaccharides with 4-deoxy-6-O-methyl-alpha-D-galact-4-enuronosyl groups at their non-reducing ends.</text>
        <dbReference type="EC" id="4.2.2.10"/>
    </reaction>
</comment>
<comment type="similarity">
    <text evidence="2 8">Belongs to the polysaccharide lyase 1 family.</text>
</comment>
<keyword evidence="5 8" id="KW-0456">Lyase</keyword>
<dbReference type="InterPro" id="IPR011050">
    <property type="entry name" value="Pectin_lyase_fold/virulence"/>
</dbReference>
<dbReference type="GO" id="GO:0047490">
    <property type="term" value="F:pectin lyase activity"/>
    <property type="evidence" value="ECO:0007669"/>
    <property type="project" value="UniProtKB-EC"/>
</dbReference>
<keyword evidence="8" id="KW-0624">Polysaccharide degradation</keyword>
<dbReference type="OrthoDB" id="1637350at2759"/>
<evidence type="ECO:0000256" key="9">
    <source>
        <dbReference type="SAM" id="SignalP"/>
    </source>
</evidence>
<dbReference type="SUPFAM" id="SSF51126">
    <property type="entry name" value="Pectin lyase-like"/>
    <property type="match status" value="1"/>
</dbReference>
<name>A0A1Q8S2T7_9PEZI</name>
<protein>
    <recommendedName>
        <fullName evidence="7">pectin lyase</fullName>
        <ecNumber evidence="7">4.2.2.10</ecNumber>
    </recommendedName>
</protein>
<dbReference type="EC" id="4.2.2.10" evidence="7"/>
<feature type="chain" id="PRO_5012254786" description="pectin lyase" evidence="9">
    <location>
        <begin position="20"/>
        <end position="377"/>
    </location>
</feature>
<evidence type="ECO:0000313" key="12">
    <source>
        <dbReference type="Proteomes" id="UP000186583"/>
    </source>
</evidence>
<dbReference type="GO" id="GO:0030570">
    <property type="term" value="F:pectate lyase activity"/>
    <property type="evidence" value="ECO:0007669"/>
    <property type="project" value="InterPro"/>
</dbReference>
<evidence type="ECO:0000256" key="1">
    <source>
        <dbReference type="ARBA" id="ARBA00004613"/>
    </source>
</evidence>
<evidence type="ECO:0000256" key="5">
    <source>
        <dbReference type="ARBA" id="ARBA00023239"/>
    </source>
</evidence>
<dbReference type="Pfam" id="PF00544">
    <property type="entry name" value="Pectate_lyase_4"/>
    <property type="match status" value="1"/>
</dbReference>
<organism evidence="11 12">
    <name type="scientific">Colletotrichum chlorophyti</name>
    <dbReference type="NCBI Taxonomy" id="708187"/>
    <lineage>
        <taxon>Eukaryota</taxon>
        <taxon>Fungi</taxon>
        <taxon>Dikarya</taxon>
        <taxon>Ascomycota</taxon>
        <taxon>Pezizomycotina</taxon>
        <taxon>Sordariomycetes</taxon>
        <taxon>Hypocreomycetidae</taxon>
        <taxon>Glomerellales</taxon>
        <taxon>Glomerellaceae</taxon>
        <taxon>Colletotrichum</taxon>
    </lineage>
</organism>
<dbReference type="GO" id="GO:0005576">
    <property type="term" value="C:extracellular region"/>
    <property type="evidence" value="ECO:0007669"/>
    <property type="project" value="UniProtKB-SubCell"/>
</dbReference>
<dbReference type="PANTHER" id="PTHR31683:SF16">
    <property type="entry name" value="PECTIN LYASE A-RELATED"/>
    <property type="match status" value="1"/>
</dbReference>
<dbReference type="InterPro" id="IPR012334">
    <property type="entry name" value="Pectin_lyas_fold"/>
</dbReference>
<dbReference type="SMART" id="SM00656">
    <property type="entry name" value="Amb_all"/>
    <property type="match status" value="1"/>
</dbReference>
<accession>A0A1Q8S2T7</accession>
<comment type="caution">
    <text evidence="11">The sequence shown here is derived from an EMBL/GenBank/DDBJ whole genome shotgun (WGS) entry which is preliminary data.</text>
</comment>
<comment type="subcellular location">
    <subcellularLocation>
        <location evidence="1 8">Secreted</location>
    </subcellularLocation>
</comment>
<evidence type="ECO:0000256" key="2">
    <source>
        <dbReference type="ARBA" id="ARBA00010980"/>
    </source>
</evidence>
<dbReference type="FunFam" id="2.160.20.10:FF:000003">
    <property type="entry name" value="Pectin lyase F"/>
    <property type="match status" value="1"/>
</dbReference>
<evidence type="ECO:0000256" key="8">
    <source>
        <dbReference type="RuleBase" id="RU361173"/>
    </source>
</evidence>
<dbReference type="InterPro" id="IPR045032">
    <property type="entry name" value="PEL"/>
</dbReference>